<evidence type="ECO:0000256" key="5">
    <source>
        <dbReference type="ARBA" id="ARBA00023121"/>
    </source>
</evidence>
<feature type="compositionally biased region" description="Low complexity" evidence="6">
    <location>
        <begin position="481"/>
        <end position="500"/>
    </location>
</feature>
<feature type="region of interest" description="Disordered" evidence="6">
    <location>
        <begin position="204"/>
        <end position="249"/>
    </location>
</feature>
<dbReference type="InParanoid" id="D8Q6W9"/>
<keyword evidence="5" id="KW-0446">Lipid-binding</keyword>
<feature type="compositionally biased region" description="Basic and acidic residues" evidence="6">
    <location>
        <begin position="204"/>
        <end position="217"/>
    </location>
</feature>
<keyword evidence="9" id="KW-1185">Reference proteome</keyword>
<evidence type="ECO:0000256" key="3">
    <source>
        <dbReference type="ARBA" id="ARBA00022490"/>
    </source>
</evidence>
<keyword evidence="3" id="KW-0963">Cytoplasm</keyword>
<dbReference type="InterPro" id="IPR003903">
    <property type="entry name" value="UIM_dom"/>
</dbReference>
<proteinExistence type="inferred from homology"/>
<feature type="region of interest" description="Disordered" evidence="6">
    <location>
        <begin position="156"/>
        <end position="178"/>
    </location>
</feature>
<dbReference type="OMA" id="STEFYDI"/>
<protein>
    <recommendedName>
        <fullName evidence="7">ENTH domain-containing protein</fullName>
    </recommendedName>
</protein>
<dbReference type="GO" id="GO:0005886">
    <property type="term" value="C:plasma membrane"/>
    <property type="evidence" value="ECO:0007669"/>
    <property type="project" value="TreeGrafter"/>
</dbReference>
<evidence type="ECO:0000259" key="7">
    <source>
        <dbReference type="PROSITE" id="PS50942"/>
    </source>
</evidence>
<dbReference type="Gene3D" id="1.25.40.90">
    <property type="match status" value="1"/>
</dbReference>
<dbReference type="HOGENOM" id="CLU_012678_0_0_1"/>
<gene>
    <name evidence="8" type="ORF">SCHCODRAFT_257347</name>
</gene>
<feature type="domain" description="ENTH" evidence="7">
    <location>
        <begin position="16"/>
        <end position="148"/>
    </location>
</feature>
<keyword evidence="4" id="KW-0597">Phosphoprotein</keyword>
<dbReference type="AlphaFoldDB" id="D8Q6W9"/>
<dbReference type="SMART" id="SM00273">
    <property type="entry name" value="ENTH"/>
    <property type="match status" value="1"/>
</dbReference>
<feature type="compositionally biased region" description="Polar residues" evidence="6">
    <location>
        <begin position="340"/>
        <end position="360"/>
    </location>
</feature>
<evidence type="ECO:0000256" key="6">
    <source>
        <dbReference type="SAM" id="MobiDB-lite"/>
    </source>
</evidence>
<dbReference type="Pfam" id="PF01417">
    <property type="entry name" value="ENTH"/>
    <property type="match status" value="1"/>
</dbReference>
<comment type="subcellular location">
    <subcellularLocation>
        <location evidence="1">Cytoplasm</location>
    </subcellularLocation>
</comment>
<dbReference type="SMART" id="SM00726">
    <property type="entry name" value="UIM"/>
    <property type="match status" value="2"/>
</dbReference>
<dbReference type="GO" id="GO:0007015">
    <property type="term" value="P:actin filament organization"/>
    <property type="evidence" value="ECO:0007669"/>
    <property type="project" value="TreeGrafter"/>
</dbReference>
<evidence type="ECO:0000313" key="9">
    <source>
        <dbReference type="Proteomes" id="UP000007431"/>
    </source>
</evidence>
<dbReference type="EMBL" id="GL377307">
    <property type="protein sequence ID" value="EFI96316.1"/>
    <property type="molecule type" value="Genomic_DNA"/>
</dbReference>
<dbReference type="GO" id="GO:0030125">
    <property type="term" value="C:clathrin vesicle coat"/>
    <property type="evidence" value="ECO:0007669"/>
    <property type="project" value="TreeGrafter"/>
</dbReference>
<evidence type="ECO:0000256" key="4">
    <source>
        <dbReference type="ARBA" id="ARBA00022553"/>
    </source>
</evidence>
<dbReference type="FunFam" id="1.25.40.90:FF:000006">
    <property type="entry name" value="Clathrin interactor 1"/>
    <property type="match status" value="1"/>
</dbReference>
<dbReference type="VEuPathDB" id="FungiDB:SCHCODRAFT_02629928"/>
<dbReference type="KEGG" id="scm:SCHCO_02629928"/>
<dbReference type="GO" id="GO:0005768">
    <property type="term" value="C:endosome"/>
    <property type="evidence" value="ECO:0007669"/>
    <property type="project" value="TreeGrafter"/>
</dbReference>
<dbReference type="PANTHER" id="PTHR12276">
    <property type="entry name" value="EPSIN/ENT-RELATED"/>
    <property type="match status" value="1"/>
</dbReference>
<feature type="compositionally biased region" description="Low complexity" evidence="6">
    <location>
        <begin position="392"/>
        <end position="423"/>
    </location>
</feature>
<dbReference type="PROSITE" id="PS50330">
    <property type="entry name" value="UIM"/>
    <property type="match status" value="1"/>
</dbReference>
<feature type="compositionally biased region" description="Polar residues" evidence="6">
    <location>
        <begin position="233"/>
        <end position="242"/>
    </location>
</feature>
<dbReference type="eggNOG" id="KOG2056">
    <property type="taxonomic scope" value="Eukaryota"/>
</dbReference>
<feature type="compositionally biased region" description="Polar residues" evidence="6">
    <location>
        <begin position="375"/>
        <end position="391"/>
    </location>
</feature>
<evidence type="ECO:0000313" key="8">
    <source>
        <dbReference type="EMBL" id="EFI96316.1"/>
    </source>
</evidence>
<feature type="region of interest" description="Disordered" evidence="6">
    <location>
        <begin position="469"/>
        <end position="500"/>
    </location>
</feature>
<sequence length="500" mass="56802">MSMQHITKSAIRGVKNVAKGYSDTQTKVRDATSNDPWGPSGMQMNEIAQLSYNQGDFLDIVEILYKRLNDKGKNWRHVFKSLTVLDYLLRQGSQNVVMYFRDNIYIIKTLREFQYVDEEGKDQGANVRQKAKEITNLLTDEGSLRVARQARADMRDRMLANSHKNENRGRRDLNKEDDELRRAIEESKRSFATEKEERELQEALRLSKEEEEARAKAVSESNARSLFDDTEDASTSNNNNDLITMADPTPYMAGLQPQFTAAPPQFLQPQYTAMPLQPQYTSFNPFQQQMDMQQQMLLQQQQQQQQEEWLRQQLLQQQQQQQQEEWLRQQQMLQQQQMQSPQFLTAQPTGLGTNNPFARTSPSPSGSSSPLPSLHTSNGPSFNLTGTYDNHSNPPSFGSSASSLSPVSPASTRSTSPQQPQSQGLKVKTKDTENERLAFLLANRDDGQDTFGNTGLLRYAQGAGLQIIAKQHSSHNPFAKPQQQGQPQQQQSSDQPFFSI</sequence>
<dbReference type="CDD" id="cd16991">
    <property type="entry name" value="ENTH_Ent1_Ent2"/>
    <property type="match status" value="1"/>
</dbReference>
<dbReference type="GO" id="GO:0030276">
    <property type="term" value="F:clathrin binding"/>
    <property type="evidence" value="ECO:0007669"/>
    <property type="project" value="TreeGrafter"/>
</dbReference>
<dbReference type="OrthoDB" id="4033880at2759"/>
<dbReference type="PANTHER" id="PTHR12276:SF110">
    <property type="entry name" value="EPSIN-1-RELATED"/>
    <property type="match status" value="1"/>
</dbReference>
<dbReference type="GO" id="GO:0005543">
    <property type="term" value="F:phospholipid binding"/>
    <property type="evidence" value="ECO:0007669"/>
    <property type="project" value="TreeGrafter"/>
</dbReference>
<accession>D8Q6W9</accession>
<dbReference type="Proteomes" id="UP000007431">
    <property type="component" value="Unassembled WGS sequence"/>
</dbReference>
<feature type="region of interest" description="Disordered" evidence="6">
    <location>
        <begin position="338"/>
        <end position="431"/>
    </location>
</feature>
<organism evidence="9">
    <name type="scientific">Schizophyllum commune (strain H4-8 / FGSC 9210)</name>
    <name type="common">Split gill fungus</name>
    <dbReference type="NCBI Taxonomy" id="578458"/>
    <lineage>
        <taxon>Eukaryota</taxon>
        <taxon>Fungi</taxon>
        <taxon>Dikarya</taxon>
        <taxon>Basidiomycota</taxon>
        <taxon>Agaricomycotina</taxon>
        <taxon>Agaricomycetes</taxon>
        <taxon>Agaricomycetidae</taxon>
        <taxon>Agaricales</taxon>
        <taxon>Schizophyllaceae</taxon>
        <taxon>Schizophyllum</taxon>
    </lineage>
</organism>
<dbReference type="RefSeq" id="XP_003031219.1">
    <property type="nucleotide sequence ID" value="XM_003031173.1"/>
</dbReference>
<dbReference type="InterPro" id="IPR013809">
    <property type="entry name" value="ENTH"/>
</dbReference>
<dbReference type="InterPro" id="IPR008942">
    <property type="entry name" value="ENTH_VHS"/>
</dbReference>
<evidence type="ECO:0000256" key="2">
    <source>
        <dbReference type="ARBA" id="ARBA00010130"/>
    </source>
</evidence>
<comment type="similarity">
    <text evidence="2">Belongs to the epsin family.</text>
</comment>
<dbReference type="SUPFAM" id="SSF48464">
    <property type="entry name" value="ENTH/VHS domain"/>
    <property type="match status" value="1"/>
</dbReference>
<dbReference type="PROSITE" id="PS50942">
    <property type="entry name" value="ENTH"/>
    <property type="match status" value="1"/>
</dbReference>
<reference evidence="8 9" key="1">
    <citation type="journal article" date="2010" name="Nat. Biotechnol.">
        <title>Genome sequence of the model mushroom Schizophyllum commune.</title>
        <authorList>
            <person name="Ohm R.A."/>
            <person name="de Jong J.F."/>
            <person name="Lugones L.G."/>
            <person name="Aerts A."/>
            <person name="Kothe E."/>
            <person name="Stajich J.E."/>
            <person name="de Vries R.P."/>
            <person name="Record E."/>
            <person name="Levasseur A."/>
            <person name="Baker S.E."/>
            <person name="Bartholomew K.A."/>
            <person name="Coutinho P.M."/>
            <person name="Erdmann S."/>
            <person name="Fowler T.J."/>
            <person name="Gathman A.C."/>
            <person name="Lombard V."/>
            <person name="Henrissat B."/>
            <person name="Knabe N."/>
            <person name="Kuees U."/>
            <person name="Lilly W.W."/>
            <person name="Lindquist E."/>
            <person name="Lucas S."/>
            <person name="Magnuson J.K."/>
            <person name="Piumi F."/>
            <person name="Raudaskoski M."/>
            <person name="Salamov A."/>
            <person name="Schmutz J."/>
            <person name="Schwarze F.W.M.R."/>
            <person name="vanKuyk P.A."/>
            <person name="Horton J.S."/>
            <person name="Grigoriev I.V."/>
            <person name="Woesten H.A.B."/>
        </authorList>
    </citation>
    <scope>NUCLEOTIDE SEQUENCE [LARGE SCALE GENOMIC DNA]</scope>
    <source>
        <strain evidence="9">H4-8 / FGSC 9210</strain>
    </source>
</reference>
<dbReference type="GO" id="GO:0006897">
    <property type="term" value="P:endocytosis"/>
    <property type="evidence" value="ECO:0007669"/>
    <property type="project" value="TreeGrafter"/>
</dbReference>
<evidence type="ECO:0000256" key="1">
    <source>
        <dbReference type="ARBA" id="ARBA00004496"/>
    </source>
</evidence>
<dbReference type="GeneID" id="9587268"/>
<dbReference type="STRING" id="578458.D8Q6W9"/>
<dbReference type="FunCoup" id="D8Q6W9">
    <property type="interactions" value="59"/>
</dbReference>
<name>D8Q6W9_SCHCM</name>
<feature type="compositionally biased region" description="Low complexity" evidence="6">
    <location>
        <begin position="361"/>
        <end position="374"/>
    </location>
</feature>